<evidence type="ECO:0000256" key="5">
    <source>
        <dbReference type="ARBA" id="ARBA00022723"/>
    </source>
</evidence>
<comment type="cofactor">
    <cofactor evidence="1">
        <name>[4Fe-4S] cluster</name>
        <dbReference type="ChEBI" id="CHEBI:49883"/>
    </cofactor>
</comment>
<dbReference type="PANTHER" id="PTHR39163">
    <property type="entry name" value="FERREDOXIN"/>
    <property type="match status" value="1"/>
</dbReference>
<feature type="domain" description="4Fe-4S ferredoxin-type" evidence="10">
    <location>
        <begin position="80"/>
        <end position="108"/>
    </location>
</feature>
<dbReference type="InterPro" id="IPR017900">
    <property type="entry name" value="4Fe4S_Fe_S_CS"/>
</dbReference>
<dbReference type="GO" id="GO:0009055">
    <property type="term" value="F:electron transfer activity"/>
    <property type="evidence" value="ECO:0007669"/>
    <property type="project" value="UniProtKB-UniRule"/>
</dbReference>
<evidence type="ECO:0000256" key="3">
    <source>
        <dbReference type="ARBA" id="ARBA00022448"/>
    </source>
</evidence>
<dbReference type="InterPro" id="IPR001080">
    <property type="entry name" value="3Fe4S_ferredoxin"/>
</dbReference>
<dbReference type="PANTHER" id="PTHR39163:SF1">
    <property type="entry name" value="FERREDOXIN"/>
    <property type="match status" value="1"/>
</dbReference>
<dbReference type="InterPro" id="IPR017896">
    <property type="entry name" value="4Fe4S_Fe-S-bd"/>
</dbReference>
<dbReference type="Gene3D" id="3.30.70.20">
    <property type="match status" value="1"/>
</dbReference>
<dbReference type="GO" id="GO:0051539">
    <property type="term" value="F:4 iron, 4 sulfur cluster binding"/>
    <property type="evidence" value="ECO:0007669"/>
    <property type="project" value="UniProtKB-KW"/>
</dbReference>
<keyword evidence="5 9" id="KW-0479">Metal-binding</keyword>
<evidence type="ECO:0000259" key="10">
    <source>
        <dbReference type="PROSITE" id="PS51379"/>
    </source>
</evidence>
<evidence type="ECO:0000256" key="6">
    <source>
        <dbReference type="ARBA" id="ARBA00022982"/>
    </source>
</evidence>
<dbReference type="AlphaFoldDB" id="A0A7C3V4W2"/>
<evidence type="ECO:0000256" key="2">
    <source>
        <dbReference type="ARBA" id="ARBA00003532"/>
    </source>
</evidence>
<keyword evidence="6 9" id="KW-0249">Electron transport</keyword>
<comment type="caution">
    <text evidence="11">The sequence shown here is derived from an EMBL/GenBank/DDBJ whole genome shotgun (WGS) entry which is preliminary data.</text>
</comment>
<proteinExistence type="predicted"/>
<dbReference type="Pfam" id="PF13370">
    <property type="entry name" value="Fer4_13"/>
    <property type="match status" value="1"/>
</dbReference>
<dbReference type="PROSITE" id="PS00198">
    <property type="entry name" value="4FE4S_FER_1"/>
    <property type="match status" value="1"/>
</dbReference>
<comment type="function">
    <text evidence="2 9">Ferredoxins are iron-sulfur proteins that transfer electrons in a wide variety of metabolic reactions.</text>
</comment>
<dbReference type="SUPFAM" id="SSF54862">
    <property type="entry name" value="4Fe-4S ferredoxins"/>
    <property type="match status" value="1"/>
</dbReference>
<dbReference type="PROSITE" id="PS51379">
    <property type="entry name" value="4FE4S_FER_2"/>
    <property type="match status" value="1"/>
</dbReference>
<keyword evidence="7 9" id="KW-0408">Iron</keyword>
<dbReference type="EMBL" id="DTMF01000148">
    <property type="protein sequence ID" value="HGF33915.1"/>
    <property type="molecule type" value="Genomic_DNA"/>
</dbReference>
<dbReference type="GO" id="GO:0005506">
    <property type="term" value="F:iron ion binding"/>
    <property type="evidence" value="ECO:0007669"/>
    <property type="project" value="UniProtKB-UniRule"/>
</dbReference>
<protein>
    <recommendedName>
        <fullName evidence="9">Ferredoxin</fullName>
    </recommendedName>
</protein>
<accession>A0A7C3V4W2</accession>
<evidence type="ECO:0000313" key="11">
    <source>
        <dbReference type="EMBL" id="HGF33915.1"/>
    </source>
</evidence>
<evidence type="ECO:0000256" key="4">
    <source>
        <dbReference type="ARBA" id="ARBA00022485"/>
    </source>
</evidence>
<reference evidence="11" key="1">
    <citation type="journal article" date="2020" name="mSystems">
        <title>Genome- and Community-Level Interaction Insights into Carbon Utilization and Element Cycling Functions of Hydrothermarchaeota in Hydrothermal Sediment.</title>
        <authorList>
            <person name="Zhou Z."/>
            <person name="Liu Y."/>
            <person name="Xu W."/>
            <person name="Pan J."/>
            <person name="Luo Z.H."/>
            <person name="Li M."/>
        </authorList>
    </citation>
    <scope>NUCLEOTIDE SEQUENCE [LARGE SCALE GENOMIC DNA]</scope>
    <source>
        <strain evidence="11">SpSt-897</strain>
    </source>
</reference>
<gene>
    <name evidence="11" type="ORF">ENW96_05925</name>
</gene>
<keyword evidence="8 9" id="KW-0411">Iron-sulfur</keyword>
<evidence type="ECO:0000256" key="7">
    <source>
        <dbReference type="ARBA" id="ARBA00023004"/>
    </source>
</evidence>
<organism evidence="11">
    <name type="scientific">Desulfobacca acetoxidans</name>
    <dbReference type="NCBI Taxonomy" id="60893"/>
    <lineage>
        <taxon>Bacteria</taxon>
        <taxon>Pseudomonadati</taxon>
        <taxon>Thermodesulfobacteriota</taxon>
        <taxon>Desulfobaccia</taxon>
        <taxon>Desulfobaccales</taxon>
        <taxon>Desulfobaccaceae</taxon>
        <taxon>Desulfobacca</taxon>
    </lineage>
</organism>
<keyword evidence="4" id="KW-0004">4Fe-4S</keyword>
<dbReference type="InterPro" id="IPR052395">
    <property type="entry name" value="ET_Ferredoxin"/>
</dbReference>
<keyword evidence="3 9" id="KW-0813">Transport</keyword>
<evidence type="ECO:0000256" key="8">
    <source>
        <dbReference type="ARBA" id="ARBA00023014"/>
    </source>
</evidence>
<name>A0A7C3V4W2_9BACT</name>
<dbReference type="PRINTS" id="PR00352">
    <property type="entry name" value="3FE4SFRDOXIN"/>
</dbReference>
<evidence type="ECO:0000256" key="1">
    <source>
        <dbReference type="ARBA" id="ARBA00001966"/>
    </source>
</evidence>
<sequence>MRYLLVAGEPGGGLTGARCDWAGLSHKKSLHLSCCCRGRTGQTRHQLTIFWHKRGRALRSPGSCFLPPPRFPEENRVTEKIPVIDAEACIGCGACEEICPEVFKMNQSLGFAMVMNPEGAVPAKIEEALEACPVHCITWL</sequence>
<evidence type="ECO:0000256" key="9">
    <source>
        <dbReference type="RuleBase" id="RU368020"/>
    </source>
</evidence>